<evidence type="ECO:0000313" key="1">
    <source>
        <dbReference type="EMBL" id="MCI00264.1"/>
    </source>
</evidence>
<dbReference type="EMBL" id="LXQA010042692">
    <property type="protein sequence ID" value="MCI00264.1"/>
    <property type="molecule type" value="Genomic_DNA"/>
</dbReference>
<name>A0A392NLK2_9FABA</name>
<reference evidence="1 2" key="1">
    <citation type="journal article" date="2018" name="Front. Plant Sci.">
        <title>Red Clover (Trifolium pratense) and Zigzag Clover (T. medium) - A Picture of Genomic Similarities and Differences.</title>
        <authorList>
            <person name="Dluhosova J."/>
            <person name="Istvanek J."/>
            <person name="Nedelnik J."/>
            <person name="Repkova J."/>
        </authorList>
    </citation>
    <scope>NUCLEOTIDE SEQUENCE [LARGE SCALE GENOMIC DNA]</scope>
    <source>
        <strain evidence="2">cv. 10/8</strain>
        <tissue evidence="1">Leaf</tissue>
    </source>
</reference>
<keyword evidence="2" id="KW-1185">Reference proteome</keyword>
<protein>
    <submittedName>
        <fullName evidence="1">Uncharacterized protein</fullName>
    </submittedName>
</protein>
<comment type="caution">
    <text evidence="1">The sequence shown here is derived from an EMBL/GenBank/DDBJ whole genome shotgun (WGS) entry which is preliminary data.</text>
</comment>
<dbReference type="Proteomes" id="UP000265520">
    <property type="component" value="Unassembled WGS sequence"/>
</dbReference>
<accession>A0A392NLK2</accession>
<sequence>MSLQLGFSPPSYWSLFPSHVEASLPILWGLLLKSENFKLSASLCPILHVSTSFTPIEHPRVLSPTSTAIAPPLVERPPPEPPPLPPSFTVAQDLKVFLPPTKPLQDFWIWCLS</sequence>
<dbReference type="AlphaFoldDB" id="A0A392NLK2"/>
<proteinExistence type="predicted"/>
<evidence type="ECO:0000313" key="2">
    <source>
        <dbReference type="Proteomes" id="UP000265520"/>
    </source>
</evidence>
<organism evidence="1 2">
    <name type="scientific">Trifolium medium</name>
    <dbReference type="NCBI Taxonomy" id="97028"/>
    <lineage>
        <taxon>Eukaryota</taxon>
        <taxon>Viridiplantae</taxon>
        <taxon>Streptophyta</taxon>
        <taxon>Embryophyta</taxon>
        <taxon>Tracheophyta</taxon>
        <taxon>Spermatophyta</taxon>
        <taxon>Magnoliopsida</taxon>
        <taxon>eudicotyledons</taxon>
        <taxon>Gunneridae</taxon>
        <taxon>Pentapetalae</taxon>
        <taxon>rosids</taxon>
        <taxon>fabids</taxon>
        <taxon>Fabales</taxon>
        <taxon>Fabaceae</taxon>
        <taxon>Papilionoideae</taxon>
        <taxon>50 kb inversion clade</taxon>
        <taxon>NPAAA clade</taxon>
        <taxon>Hologalegina</taxon>
        <taxon>IRL clade</taxon>
        <taxon>Trifolieae</taxon>
        <taxon>Trifolium</taxon>
    </lineage>
</organism>